<keyword evidence="2" id="KW-1133">Transmembrane helix</keyword>
<dbReference type="EMBL" id="VLTB01000541">
    <property type="protein sequence ID" value="NDR95522.1"/>
    <property type="molecule type" value="Genomic_DNA"/>
</dbReference>
<name>A0A0Q3F1N7_ECOLX</name>
<evidence type="ECO:0000313" key="3">
    <source>
        <dbReference type="EMBL" id="NDR95522.1"/>
    </source>
</evidence>
<dbReference type="SUPFAM" id="SSF47413">
    <property type="entry name" value="lambda repressor-like DNA-binding domains"/>
    <property type="match status" value="1"/>
</dbReference>
<evidence type="ECO:0000256" key="1">
    <source>
        <dbReference type="ARBA" id="ARBA00023125"/>
    </source>
</evidence>
<dbReference type="InterPro" id="IPR010982">
    <property type="entry name" value="Lambda_DNA-bd_dom_sf"/>
</dbReference>
<feature type="transmembrane region" description="Helical" evidence="2">
    <location>
        <begin position="88"/>
        <end position="109"/>
    </location>
</feature>
<feature type="transmembrane region" description="Helical" evidence="2">
    <location>
        <begin position="115"/>
        <end position="141"/>
    </location>
</feature>
<reference evidence="3 4" key="1">
    <citation type="journal article" date="2020" name="Int. J. Nanomedicine">
        <title>Consequences Of Long-Term Bacteria's Exposure To Silver Nanoformulations With Different PhysicoChemical Properties.</title>
        <authorList>
            <person name="Kedziora A."/>
            <person name="Wernecki M."/>
            <person name="Korzekwa K."/>
            <person name="Speruda M."/>
            <person name="Gerasymchuk Y."/>
            <person name="Lukowiak A."/>
            <person name="Bugla-Ploskonska G."/>
        </authorList>
    </citation>
    <scope>NUCLEOTIDE SEQUENCE [LARGE SCALE GENOMIC DNA]</scope>
    <source>
        <strain evidence="3 4">ATCC 11230</strain>
    </source>
</reference>
<keyword evidence="2" id="KW-0472">Membrane</keyword>
<dbReference type="PANTHER" id="PTHR46797">
    <property type="entry name" value="HTH-TYPE TRANSCRIPTIONAL REGULATOR"/>
    <property type="match status" value="1"/>
</dbReference>
<proteinExistence type="predicted"/>
<dbReference type="Pfam" id="PF01381">
    <property type="entry name" value="HTH_3"/>
    <property type="match status" value="1"/>
</dbReference>
<dbReference type="PROSITE" id="PS50943">
    <property type="entry name" value="HTH_CROC1"/>
    <property type="match status" value="1"/>
</dbReference>
<dbReference type="Pfam" id="PF13239">
    <property type="entry name" value="2TM"/>
    <property type="match status" value="1"/>
</dbReference>
<keyword evidence="2" id="KW-0812">Transmembrane</keyword>
<dbReference type="AlphaFoldDB" id="A0A0Q3F1N7"/>
<comment type="caution">
    <text evidence="3">The sequence shown here is derived from an EMBL/GenBank/DDBJ whole genome shotgun (WGS) entry which is preliminary data.</text>
</comment>
<dbReference type="GO" id="GO:0003700">
    <property type="term" value="F:DNA-binding transcription factor activity"/>
    <property type="evidence" value="ECO:0007669"/>
    <property type="project" value="TreeGrafter"/>
</dbReference>
<evidence type="ECO:0000256" key="2">
    <source>
        <dbReference type="SAM" id="Phobius"/>
    </source>
</evidence>
<protein>
    <submittedName>
        <fullName evidence="3">Helix-turn-helix domain-containing protein</fullName>
    </submittedName>
</protein>
<accession>A0A0Q3F1N7</accession>
<dbReference type="SMART" id="SM00530">
    <property type="entry name" value="HTH_XRE"/>
    <property type="match status" value="1"/>
</dbReference>
<dbReference type="CDD" id="cd00093">
    <property type="entry name" value="HTH_XRE"/>
    <property type="match status" value="1"/>
</dbReference>
<dbReference type="Proteomes" id="UP000471490">
    <property type="component" value="Unassembled WGS sequence"/>
</dbReference>
<dbReference type="GO" id="GO:0005829">
    <property type="term" value="C:cytosol"/>
    <property type="evidence" value="ECO:0007669"/>
    <property type="project" value="TreeGrafter"/>
</dbReference>
<dbReference type="PANTHER" id="PTHR46797:SF1">
    <property type="entry name" value="METHYLPHOSPHONATE SYNTHASE"/>
    <property type="match status" value="1"/>
</dbReference>
<evidence type="ECO:0000313" key="4">
    <source>
        <dbReference type="Proteomes" id="UP000471490"/>
    </source>
</evidence>
<dbReference type="RefSeq" id="WP_001530439.1">
    <property type="nucleotide sequence ID" value="NC_024969.1"/>
</dbReference>
<organism evidence="3 4">
    <name type="scientific">Escherichia coli</name>
    <dbReference type="NCBI Taxonomy" id="562"/>
    <lineage>
        <taxon>Bacteria</taxon>
        <taxon>Pseudomonadati</taxon>
        <taxon>Pseudomonadota</taxon>
        <taxon>Gammaproteobacteria</taxon>
        <taxon>Enterobacterales</taxon>
        <taxon>Enterobacteriaceae</taxon>
        <taxon>Escherichia</taxon>
    </lineage>
</organism>
<sequence>MSDTNKFRSLRLARAWSQEQLAELSGMSVRTVQRIENGDQPSLETLSALAAVFEVSVADLSGPDAHGDDALDQKIAEAKSKIAEEGRFYRSVITAVVVCALLLVLNHFTAPASAWSFWVAGIWCALLVIRGMRTFVLRGLISRWQQKRLRRMLRR</sequence>
<dbReference type="InterPro" id="IPR050807">
    <property type="entry name" value="TransReg_Diox_bact_type"/>
</dbReference>
<dbReference type="GO" id="GO:0003677">
    <property type="term" value="F:DNA binding"/>
    <property type="evidence" value="ECO:0007669"/>
    <property type="project" value="UniProtKB-KW"/>
</dbReference>
<dbReference type="Gene3D" id="1.10.260.40">
    <property type="entry name" value="lambda repressor-like DNA-binding domains"/>
    <property type="match status" value="1"/>
</dbReference>
<dbReference type="InterPro" id="IPR025698">
    <property type="entry name" value="2TM_dom"/>
</dbReference>
<keyword evidence="1" id="KW-0238">DNA-binding</keyword>
<dbReference type="InterPro" id="IPR001387">
    <property type="entry name" value="Cro/C1-type_HTH"/>
</dbReference>
<gene>
    <name evidence="3" type="ORF">FPI65_30895</name>
</gene>